<evidence type="ECO:0000313" key="1">
    <source>
        <dbReference type="EMBL" id="KAL3533796.1"/>
    </source>
</evidence>
<proteinExistence type="predicted"/>
<protein>
    <submittedName>
        <fullName evidence="1">Uncharacterized protein</fullName>
    </submittedName>
</protein>
<keyword evidence="2" id="KW-1185">Reference proteome</keyword>
<dbReference type="Proteomes" id="UP001630127">
    <property type="component" value="Unassembled WGS sequence"/>
</dbReference>
<reference evidence="1 2" key="1">
    <citation type="submission" date="2024-11" db="EMBL/GenBank/DDBJ databases">
        <title>A near-complete genome assembly of Cinchona calisaya.</title>
        <authorList>
            <person name="Lian D.C."/>
            <person name="Zhao X.W."/>
            <person name="Wei L."/>
        </authorList>
    </citation>
    <scope>NUCLEOTIDE SEQUENCE [LARGE SCALE GENOMIC DNA]</scope>
    <source>
        <tissue evidence="1">Nenye</tissue>
    </source>
</reference>
<sequence>MRNPVCSKCGGSAALGTVEMERDMRNPVCGKGGGPVALGEIFMEEYHLRVENARLREEINRLNFTLH</sequence>
<dbReference type="EMBL" id="JBJUIK010000003">
    <property type="protein sequence ID" value="KAL3533796.1"/>
    <property type="molecule type" value="Genomic_DNA"/>
</dbReference>
<dbReference type="AlphaFoldDB" id="A0ABD3ARV0"/>
<comment type="caution">
    <text evidence="1">The sequence shown here is derived from an EMBL/GenBank/DDBJ whole genome shotgun (WGS) entry which is preliminary data.</text>
</comment>
<accession>A0ABD3ARV0</accession>
<evidence type="ECO:0000313" key="2">
    <source>
        <dbReference type="Proteomes" id="UP001630127"/>
    </source>
</evidence>
<name>A0ABD3ARV0_9GENT</name>
<organism evidence="1 2">
    <name type="scientific">Cinchona calisaya</name>
    <dbReference type="NCBI Taxonomy" id="153742"/>
    <lineage>
        <taxon>Eukaryota</taxon>
        <taxon>Viridiplantae</taxon>
        <taxon>Streptophyta</taxon>
        <taxon>Embryophyta</taxon>
        <taxon>Tracheophyta</taxon>
        <taxon>Spermatophyta</taxon>
        <taxon>Magnoliopsida</taxon>
        <taxon>eudicotyledons</taxon>
        <taxon>Gunneridae</taxon>
        <taxon>Pentapetalae</taxon>
        <taxon>asterids</taxon>
        <taxon>lamiids</taxon>
        <taxon>Gentianales</taxon>
        <taxon>Rubiaceae</taxon>
        <taxon>Cinchonoideae</taxon>
        <taxon>Cinchoneae</taxon>
        <taxon>Cinchona</taxon>
    </lineage>
</organism>
<gene>
    <name evidence="1" type="ORF">ACH5RR_007317</name>
</gene>